<evidence type="ECO:0000256" key="1">
    <source>
        <dbReference type="SAM" id="MobiDB-lite"/>
    </source>
</evidence>
<accession>A0A4Z2HFV4</accession>
<feature type="region of interest" description="Disordered" evidence="1">
    <location>
        <begin position="25"/>
        <end position="57"/>
    </location>
</feature>
<reference evidence="2 3" key="1">
    <citation type="submission" date="2019-03" db="EMBL/GenBank/DDBJ databases">
        <title>First draft genome of Liparis tanakae, snailfish: a comprehensive survey of snailfish specific genes.</title>
        <authorList>
            <person name="Kim W."/>
            <person name="Song I."/>
            <person name="Jeong J.-H."/>
            <person name="Kim D."/>
            <person name="Kim S."/>
            <person name="Ryu S."/>
            <person name="Song J.Y."/>
            <person name="Lee S.K."/>
        </authorList>
    </citation>
    <scope>NUCLEOTIDE SEQUENCE [LARGE SCALE GENOMIC DNA]</scope>
    <source>
        <tissue evidence="2">Muscle</tissue>
    </source>
</reference>
<keyword evidence="3" id="KW-1185">Reference proteome</keyword>
<evidence type="ECO:0000313" key="2">
    <source>
        <dbReference type="EMBL" id="TNN64757.1"/>
    </source>
</evidence>
<dbReference type="Proteomes" id="UP000314294">
    <property type="component" value="Unassembled WGS sequence"/>
</dbReference>
<name>A0A4Z2HFV4_9TELE</name>
<dbReference type="AlphaFoldDB" id="A0A4Z2HFV4"/>
<evidence type="ECO:0000313" key="3">
    <source>
        <dbReference type="Proteomes" id="UP000314294"/>
    </source>
</evidence>
<sequence length="114" mass="12052">MFDGELTDWGGGASDRLALTSVTTHVAGGTGEGRVSDARRVGTGAASSSGPSPEDLQLPWKRKHFTLVYPVVTCPVHHDTDGPSLPGRKHITHNSTGLHYNTCAAVTRCRVKSS</sequence>
<protein>
    <submittedName>
        <fullName evidence="2">Uncharacterized protein</fullName>
    </submittedName>
</protein>
<organism evidence="2 3">
    <name type="scientific">Liparis tanakae</name>
    <name type="common">Tanaka's snailfish</name>
    <dbReference type="NCBI Taxonomy" id="230148"/>
    <lineage>
        <taxon>Eukaryota</taxon>
        <taxon>Metazoa</taxon>
        <taxon>Chordata</taxon>
        <taxon>Craniata</taxon>
        <taxon>Vertebrata</taxon>
        <taxon>Euteleostomi</taxon>
        <taxon>Actinopterygii</taxon>
        <taxon>Neopterygii</taxon>
        <taxon>Teleostei</taxon>
        <taxon>Neoteleostei</taxon>
        <taxon>Acanthomorphata</taxon>
        <taxon>Eupercaria</taxon>
        <taxon>Perciformes</taxon>
        <taxon>Cottioidei</taxon>
        <taxon>Cottales</taxon>
        <taxon>Liparidae</taxon>
        <taxon>Liparis</taxon>
    </lineage>
</organism>
<proteinExistence type="predicted"/>
<gene>
    <name evidence="2" type="ORF">EYF80_025063</name>
</gene>
<comment type="caution">
    <text evidence="2">The sequence shown here is derived from an EMBL/GenBank/DDBJ whole genome shotgun (WGS) entry which is preliminary data.</text>
</comment>
<feature type="compositionally biased region" description="Low complexity" evidence="1">
    <location>
        <begin position="44"/>
        <end position="53"/>
    </location>
</feature>
<dbReference type="EMBL" id="SRLO01000247">
    <property type="protein sequence ID" value="TNN64757.1"/>
    <property type="molecule type" value="Genomic_DNA"/>
</dbReference>